<dbReference type="InterPro" id="IPR000160">
    <property type="entry name" value="GGDEF_dom"/>
</dbReference>
<dbReference type="InterPro" id="IPR001610">
    <property type="entry name" value="PAC"/>
</dbReference>
<dbReference type="Gene3D" id="3.20.20.450">
    <property type="entry name" value="EAL domain"/>
    <property type="match status" value="1"/>
</dbReference>
<dbReference type="PROSITE" id="PS50887">
    <property type="entry name" value="GGDEF"/>
    <property type="match status" value="1"/>
</dbReference>
<dbReference type="NCBIfam" id="TIGR00229">
    <property type="entry name" value="sensory_box"/>
    <property type="match status" value="1"/>
</dbReference>
<evidence type="ECO:0000313" key="5">
    <source>
        <dbReference type="Proteomes" id="UP001398420"/>
    </source>
</evidence>
<dbReference type="PANTHER" id="PTHR44757">
    <property type="entry name" value="DIGUANYLATE CYCLASE DGCP"/>
    <property type="match status" value="1"/>
</dbReference>
<dbReference type="PROSITE" id="PS50113">
    <property type="entry name" value="PAC"/>
    <property type="match status" value="1"/>
</dbReference>
<dbReference type="SUPFAM" id="SSF55073">
    <property type="entry name" value="Nucleotide cyclase"/>
    <property type="match status" value="1"/>
</dbReference>
<evidence type="ECO:0000259" key="1">
    <source>
        <dbReference type="PROSITE" id="PS50113"/>
    </source>
</evidence>
<dbReference type="CDD" id="cd01948">
    <property type="entry name" value="EAL"/>
    <property type="match status" value="1"/>
</dbReference>
<dbReference type="InterPro" id="IPR043128">
    <property type="entry name" value="Rev_trsase/Diguanyl_cyclase"/>
</dbReference>
<dbReference type="SUPFAM" id="SSF141868">
    <property type="entry name" value="EAL domain-like"/>
    <property type="match status" value="1"/>
</dbReference>
<dbReference type="InterPro" id="IPR001633">
    <property type="entry name" value="EAL_dom"/>
</dbReference>
<dbReference type="InterPro" id="IPR035919">
    <property type="entry name" value="EAL_sf"/>
</dbReference>
<keyword evidence="5" id="KW-1185">Reference proteome</keyword>
<dbReference type="Gene3D" id="3.30.70.270">
    <property type="match status" value="1"/>
</dbReference>
<dbReference type="Pfam" id="PF13426">
    <property type="entry name" value="PAS_9"/>
    <property type="match status" value="1"/>
</dbReference>
<dbReference type="SMART" id="SM00052">
    <property type="entry name" value="EAL"/>
    <property type="match status" value="1"/>
</dbReference>
<dbReference type="InterPro" id="IPR000014">
    <property type="entry name" value="PAS"/>
</dbReference>
<name>A0ABU9LKH7_9BACL</name>
<dbReference type="PROSITE" id="PS50883">
    <property type="entry name" value="EAL"/>
    <property type="match status" value="1"/>
</dbReference>
<dbReference type="InterPro" id="IPR035965">
    <property type="entry name" value="PAS-like_dom_sf"/>
</dbReference>
<dbReference type="Proteomes" id="UP001398420">
    <property type="component" value="Unassembled WGS sequence"/>
</dbReference>
<feature type="domain" description="EAL" evidence="2">
    <location>
        <begin position="313"/>
        <end position="564"/>
    </location>
</feature>
<dbReference type="InterPro" id="IPR052155">
    <property type="entry name" value="Biofilm_reg_signaling"/>
</dbReference>
<dbReference type="CDD" id="cd00130">
    <property type="entry name" value="PAS"/>
    <property type="match status" value="1"/>
</dbReference>
<evidence type="ECO:0000259" key="3">
    <source>
        <dbReference type="PROSITE" id="PS50887"/>
    </source>
</evidence>
<dbReference type="RefSeq" id="WP_087680792.1">
    <property type="nucleotide sequence ID" value="NZ_JBBCRB010000006.1"/>
</dbReference>
<comment type="caution">
    <text evidence="4">The sequence shown here is derived from an EMBL/GenBank/DDBJ whole genome shotgun (WGS) entry which is preliminary data.</text>
</comment>
<dbReference type="InterPro" id="IPR029787">
    <property type="entry name" value="Nucleotide_cyclase"/>
</dbReference>
<dbReference type="InterPro" id="IPR000700">
    <property type="entry name" value="PAS-assoc_C"/>
</dbReference>
<dbReference type="PANTHER" id="PTHR44757:SF2">
    <property type="entry name" value="BIOFILM ARCHITECTURE MAINTENANCE PROTEIN MBAA"/>
    <property type="match status" value="1"/>
</dbReference>
<feature type="domain" description="GGDEF" evidence="3">
    <location>
        <begin position="175"/>
        <end position="304"/>
    </location>
</feature>
<dbReference type="SMART" id="SM00086">
    <property type="entry name" value="PAC"/>
    <property type="match status" value="1"/>
</dbReference>
<dbReference type="EMBL" id="JBCEWA010000004">
    <property type="protein sequence ID" value="MEL5987929.1"/>
    <property type="molecule type" value="Genomic_DNA"/>
</dbReference>
<organism evidence="4 5">
    <name type="scientific">Kurthia gibsonii</name>
    <dbReference type="NCBI Taxonomy" id="33946"/>
    <lineage>
        <taxon>Bacteria</taxon>
        <taxon>Bacillati</taxon>
        <taxon>Bacillota</taxon>
        <taxon>Bacilli</taxon>
        <taxon>Bacillales</taxon>
        <taxon>Caryophanaceae</taxon>
        <taxon>Kurthia</taxon>
    </lineage>
</organism>
<reference evidence="4 5" key="1">
    <citation type="submission" date="2024-04" db="EMBL/GenBank/DDBJ databases">
        <authorList>
            <person name="Wu Y.S."/>
            <person name="Zhang L."/>
        </authorList>
    </citation>
    <scope>NUCLEOTIDE SEQUENCE [LARGE SCALE GENOMIC DNA]</scope>
    <source>
        <strain evidence="4 5">KG-01</strain>
    </source>
</reference>
<evidence type="ECO:0000313" key="4">
    <source>
        <dbReference type="EMBL" id="MEL5987929.1"/>
    </source>
</evidence>
<proteinExistence type="predicted"/>
<sequence length="564" mass="65131">MDVSMNATLELLDNAQFDQSVMADIIAAIDQSVIVAITNAQGKIISVNKPFCEISKYSASELIGQDHKIVNSGYHSKTFFKEMWRTIGNGEVWKGEICNRAKDGSLYWVQTTIVPFLNEKGKPYQYISIRTNITEQKNAQHYEHLAYHDELTGLQNRRKLRMTYEQMMKNSKRKEGYAFLLIGINRFKIINESFGHHIGDLFLVNIASILTEIVNIYGQVYHYGSDQFVVMCKNKDALRLINAILFRFNDLFEVDRFEFYSSVSIGVRYSVLEVASFDEVIRTADIALMNAKERKGNYYVEYQTAMNTKFQDHILFEKKLRNAIRNQDFLLYYQPKYHVHTKKIVDVEALIRWYDEDFGWVSPELFIHFAEQLGLSTAIDEFVIETACRQAVLWQKTLPEPIKIAINISPLHLKEKKFVDTLEYILKKNNCNPTLIEIEITENSLMHNSDILTKTFSELKKLGVTIALDDFGKGYSSLSYLKTFPIDTLKIDRDFIRGIHENTNEENMIRAIIGLAKIFNMKVVAEGIETVMEQSIVEKSNCDYLQGYLFSKPLPAKEIEALLV</sequence>
<accession>A0ABU9LKH7</accession>
<dbReference type="Gene3D" id="3.30.450.20">
    <property type="entry name" value="PAS domain"/>
    <property type="match status" value="1"/>
</dbReference>
<gene>
    <name evidence="4" type="ORF">AAF454_05820</name>
</gene>
<dbReference type="NCBIfam" id="TIGR00254">
    <property type="entry name" value="GGDEF"/>
    <property type="match status" value="1"/>
</dbReference>
<dbReference type="CDD" id="cd01949">
    <property type="entry name" value="GGDEF"/>
    <property type="match status" value="1"/>
</dbReference>
<dbReference type="SMART" id="SM00267">
    <property type="entry name" value="GGDEF"/>
    <property type="match status" value="1"/>
</dbReference>
<dbReference type="Pfam" id="PF00990">
    <property type="entry name" value="GGDEF"/>
    <property type="match status" value="1"/>
</dbReference>
<feature type="domain" description="PAC" evidence="1">
    <location>
        <begin position="91"/>
        <end position="145"/>
    </location>
</feature>
<protein>
    <submittedName>
        <fullName evidence="4">GGDEF and EAL domain-containing protein</fullName>
    </submittedName>
</protein>
<evidence type="ECO:0000259" key="2">
    <source>
        <dbReference type="PROSITE" id="PS50883"/>
    </source>
</evidence>
<dbReference type="SUPFAM" id="SSF55785">
    <property type="entry name" value="PYP-like sensor domain (PAS domain)"/>
    <property type="match status" value="1"/>
</dbReference>
<dbReference type="Pfam" id="PF00563">
    <property type="entry name" value="EAL"/>
    <property type="match status" value="1"/>
</dbReference>